<dbReference type="Proteomes" id="UP000276103">
    <property type="component" value="Unassembled WGS sequence"/>
</dbReference>
<reference evidence="1 2" key="1">
    <citation type="journal article" date="2019" name="Genome Biol. Evol.">
        <title>Day and night: Metabolic profiles and evolutionary relationships of six axenic non-marine cyanobacteria.</title>
        <authorList>
            <person name="Will S.E."/>
            <person name="Henke P."/>
            <person name="Boedeker C."/>
            <person name="Huang S."/>
            <person name="Brinkmann H."/>
            <person name="Rohde M."/>
            <person name="Jarek M."/>
            <person name="Friedl T."/>
            <person name="Seufert S."/>
            <person name="Schumacher M."/>
            <person name="Overmann J."/>
            <person name="Neumann-Schaal M."/>
            <person name="Petersen J."/>
        </authorList>
    </citation>
    <scope>NUCLEOTIDE SEQUENCE [LARGE SCALE GENOMIC DNA]</scope>
    <source>
        <strain evidence="1 2">SAG 1403-4b</strain>
    </source>
</reference>
<sequence>MIYQKMTNREKLIQEINQSPDFVVEELLDFLLFIKSRRNQVEDDVRSESAAESFRQGWHDVVNGNTLPVSELWEGIDAE</sequence>
<keyword evidence="2" id="KW-1185">Reference proteome</keyword>
<proteinExistence type="predicted"/>
<comment type="caution">
    <text evidence="1">The sequence shown here is derived from an EMBL/GenBank/DDBJ whole genome shotgun (WGS) entry which is preliminary data.</text>
</comment>
<evidence type="ECO:0000313" key="1">
    <source>
        <dbReference type="EMBL" id="RUS98327.1"/>
    </source>
</evidence>
<dbReference type="AlphaFoldDB" id="A0A433UX10"/>
<gene>
    <name evidence="1" type="ORF">DSM107003_14150</name>
</gene>
<organism evidence="1 2">
    <name type="scientific">Trichormus variabilis SAG 1403-4b</name>
    <dbReference type="NCBI Taxonomy" id="447716"/>
    <lineage>
        <taxon>Bacteria</taxon>
        <taxon>Bacillati</taxon>
        <taxon>Cyanobacteriota</taxon>
        <taxon>Cyanophyceae</taxon>
        <taxon>Nostocales</taxon>
        <taxon>Nostocaceae</taxon>
        <taxon>Trichormus</taxon>
    </lineage>
</organism>
<evidence type="ECO:0000313" key="2">
    <source>
        <dbReference type="Proteomes" id="UP000276103"/>
    </source>
</evidence>
<accession>A0A433UX10</accession>
<name>A0A433UX10_ANAVA</name>
<dbReference type="EMBL" id="RSCM01000003">
    <property type="protein sequence ID" value="RUS98327.1"/>
    <property type="molecule type" value="Genomic_DNA"/>
</dbReference>
<evidence type="ECO:0008006" key="3">
    <source>
        <dbReference type="Google" id="ProtNLM"/>
    </source>
</evidence>
<protein>
    <recommendedName>
        <fullName evidence="3">DUF2281 domain-containing protein</fullName>
    </recommendedName>
</protein>